<evidence type="ECO:0000313" key="3">
    <source>
        <dbReference type="Proteomes" id="UP000729733"/>
    </source>
</evidence>
<dbReference type="EMBL" id="JADWDC010000026">
    <property type="protein sequence ID" value="MCC0177679.1"/>
    <property type="molecule type" value="Genomic_DNA"/>
</dbReference>
<dbReference type="InterPro" id="IPR029052">
    <property type="entry name" value="Metallo-depent_PP-like"/>
</dbReference>
<gene>
    <name evidence="2" type="ORF">I4641_11885</name>
</gene>
<dbReference type="AlphaFoldDB" id="A0A964BQE8"/>
<sequence length="519" mass="60353">MKFAFDPPISDKIARMQQRVRWQDEAFRIRKIDQTQLNIDDRQGNNSEFSFLVVGDTGCNGNKQYSPQQQVAQLMLQHQNEVSFILHTGDVVYEVGSKEYYPQNFIHPYQEFIVSNKMPPPTPYDRITFKIPFLLVPGNHDYYNLSLPQSILAQVAKSLRWLKRSGSNLNLGLFGSDVGEIYAKAFLDYTADLTTEELAHHLDRHYTAKFQDSLCLNYQPHRFTRLPNRYYSFRYGNLDFIALDSNTFNTPVPIADTPEGAKLREQLIAQLETLDRQYEQLKSNSQKLDLGNPFQQDLMNDYQLKLHQISDKQKNIHQKLQAEDISFDYEQLNWFKNKLISSWSDSTVRGRILYFHHSPYVTESTKYQLEETLKVRHHLRQILNQVTQTLKGYNQSRPLLDLVISGHAHCFEHLYTFDTGYADSDINWLICGAGGHSVRRQRLEGGILTEIQGAKTREVARSRLFLGCKGHGIYKKRPYSCLRIDVGGENRSQFQIRPLVAEQAYQNWYHYQPDSFAIG</sequence>
<dbReference type="InterPro" id="IPR051918">
    <property type="entry name" value="STPP_CPPED1"/>
</dbReference>
<evidence type="ECO:0000313" key="2">
    <source>
        <dbReference type="EMBL" id="MCC0177679.1"/>
    </source>
</evidence>
<evidence type="ECO:0000259" key="1">
    <source>
        <dbReference type="Pfam" id="PF00149"/>
    </source>
</evidence>
<accession>A0A964BQE8</accession>
<proteinExistence type="predicted"/>
<feature type="domain" description="Calcineurin-like phosphoesterase" evidence="1">
    <location>
        <begin position="50"/>
        <end position="179"/>
    </location>
</feature>
<dbReference type="Pfam" id="PF00149">
    <property type="entry name" value="Metallophos"/>
    <property type="match status" value="1"/>
</dbReference>
<dbReference type="GO" id="GO:0016787">
    <property type="term" value="F:hydrolase activity"/>
    <property type="evidence" value="ECO:0007669"/>
    <property type="project" value="InterPro"/>
</dbReference>
<dbReference type="Gene3D" id="3.60.21.10">
    <property type="match status" value="1"/>
</dbReference>
<dbReference type="Proteomes" id="UP000729733">
    <property type="component" value="Unassembled WGS sequence"/>
</dbReference>
<dbReference type="PANTHER" id="PTHR43143">
    <property type="entry name" value="METALLOPHOSPHOESTERASE, CALCINEURIN SUPERFAMILY"/>
    <property type="match status" value="1"/>
</dbReference>
<keyword evidence="3" id="KW-1185">Reference proteome</keyword>
<dbReference type="PANTHER" id="PTHR43143:SF1">
    <property type="entry name" value="SERINE_THREONINE-PROTEIN PHOSPHATASE CPPED1"/>
    <property type="match status" value="1"/>
</dbReference>
<name>A0A964BQE8_9CYAN</name>
<dbReference type="InterPro" id="IPR004843">
    <property type="entry name" value="Calcineurin-like_PHP"/>
</dbReference>
<protein>
    <submittedName>
        <fullName evidence="2">Metallophosphoesterase</fullName>
    </submittedName>
</protein>
<comment type="caution">
    <text evidence="2">The sequence shown here is derived from an EMBL/GenBank/DDBJ whole genome shotgun (WGS) entry which is preliminary data.</text>
</comment>
<dbReference type="SUPFAM" id="SSF56300">
    <property type="entry name" value="Metallo-dependent phosphatases"/>
    <property type="match status" value="1"/>
</dbReference>
<reference evidence="2" key="1">
    <citation type="journal article" date="2021" name="Antonie Van Leeuwenhoek">
        <title>Draft genome and description of Waterburya agarophytonicola gen. nov. sp. nov. (Pleurocapsales, Cyanobacteria): a seaweed symbiont.</title>
        <authorList>
            <person name="Bonthond G."/>
            <person name="Shalygin S."/>
            <person name="Bayer T."/>
            <person name="Weinberger F."/>
        </authorList>
    </citation>
    <scope>NUCLEOTIDE SEQUENCE</scope>
    <source>
        <strain evidence="2">KI4</strain>
    </source>
</reference>
<dbReference type="RefSeq" id="WP_229640744.1">
    <property type="nucleotide sequence ID" value="NZ_JADWDC010000026.1"/>
</dbReference>
<organism evidence="2 3">
    <name type="scientific">Waterburya agarophytonicola KI4</name>
    <dbReference type="NCBI Taxonomy" id="2874699"/>
    <lineage>
        <taxon>Bacteria</taxon>
        <taxon>Bacillati</taxon>
        <taxon>Cyanobacteriota</taxon>
        <taxon>Cyanophyceae</taxon>
        <taxon>Pleurocapsales</taxon>
        <taxon>Hyellaceae</taxon>
        <taxon>Waterburya</taxon>
        <taxon>Waterburya agarophytonicola</taxon>
    </lineage>
</organism>